<dbReference type="EMBL" id="CP155447">
    <property type="protein sequence ID" value="XBH08433.1"/>
    <property type="molecule type" value="Genomic_DNA"/>
</dbReference>
<reference evidence="9" key="1">
    <citation type="submission" date="2024-05" db="EMBL/GenBank/DDBJ databases">
        <title>Planctomycetes of the genus Singulisphaera possess chitinolytic capabilities.</title>
        <authorList>
            <person name="Ivanova A."/>
        </authorList>
    </citation>
    <scope>NUCLEOTIDE SEQUENCE</scope>
    <source>
        <strain evidence="9">Ch08T</strain>
    </source>
</reference>
<dbReference type="Pfam" id="PF00472">
    <property type="entry name" value="RF-1"/>
    <property type="match status" value="1"/>
</dbReference>
<evidence type="ECO:0000256" key="4">
    <source>
        <dbReference type="HAMAP-Rule" id="MF_00094"/>
    </source>
</evidence>
<dbReference type="GO" id="GO:0005737">
    <property type="term" value="C:cytoplasm"/>
    <property type="evidence" value="ECO:0007669"/>
    <property type="project" value="UniProtKB-SubCell"/>
</dbReference>
<feature type="region of interest" description="Disordered" evidence="7">
    <location>
        <begin position="239"/>
        <end position="259"/>
    </location>
</feature>
<dbReference type="Gene3D" id="3.30.160.20">
    <property type="match status" value="1"/>
</dbReference>
<evidence type="ECO:0000256" key="6">
    <source>
        <dbReference type="SAM" id="Coils"/>
    </source>
</evidence>
<dbReference type="SUPFAM" id="SSF75620">
    <property type="entry name" value="Release factor"/>
    <property type="match status" value="1"/>
</dbReference>
<keyword evidence="3 4" id="KW-0648">Protein biosynthesis</keyword>
<keyword evidence="2 4" id="KW-0488">Methylation</keyword>
<evidence type="ECO:0000259" key="8">
    <source>
        <dbReference type="SMART" id="SM00937"/>
    </source>
</evidence>
<comment type="function">
    <text evidence="4">Peptide chain release factor 2 directs the termination of translation in response to the peptide chain termination codons UGA and UAA.</text>
</comment>
<dbReference type="PANTHER" id="PTHR43116">
    <property type="entry name" value="PEPTIDE CHAIN RELEASE FACTOR 2"/>
    <property type="match status" value="1"/>
</dbReference>
<dbReference type="GO" id="GO:0016149">
    <property type="term" value="F:translation release factor activity, codon specific"/>
    <property type="evidence" value="ECO:0007669"/>
    <property type="project" value="UniProtKB-UniRule"/>
</dbReference>
<dbReference type="RefSeq" id="WP_406701294.1">
    <property type="nucleotide sequence ID" value="NZ_CP155447.1"/>
</dbReference>
<name>A0AAU7CTS1_9BACT</name>
<dbReference type="SMART" id="SM00937">
    <property type="entry name" value="PCRF"/>
    <property type="match status" value="1"/>
</dbReference>
<dbReference type="PANTHER" id="PTHR43116:SF3">
    <property type="entry name" value="CLASS I PEPTIDE CHAIN RELEASE FACTOR"/>
    <property type="match status" value="1"/>
</dbReference>
<dbReference type="InterPro" id="IPR004374">
    <property type="entry name" value="PrfB"/>
</dbReference>
<dbReference type="Pfam" id="PF03462">
    <property type="entry name" value="PCRF"/>
    <property type="match status" value="1"/>
</dbReference>
<dbReference type="NCBIfam" id="TIGR00020">
    <property type="entry name" value="prfB"/>
    <property type="match status" value="1"/>
</dbReference>
<feature type="domain" description="Peptide chain release factor" evidence="8">
    <location>
        <begin position="81"/>
        <end position="191"/>
    </location>
</feature>
<feature type="modified residue" description="N5-methylglutamine" evidence="4">
    <location>
        <position position="248"/>
    </location>
</feature>
<evidence type="ECO:0000256" key="3">
    <source>
        <dbReference type="ARBA" id="ARBA00022917"/>
    </source>
</evidence>
<dbReference type="InterPro" id="IPR005139">
    <property type="entry name" value="PCRF"/>
</dbReference>
<evidence type="ECO:0000313" key="9">
    <source>
        <dbReference type="EMBL" id="XBH08433.1"/>
    </source>
</evidence>
<comment type="PTM">
    <text evidence="4">Methylated by PrmC. Methylation increases the termination efficiency of RF2.</text>
</comment>
<dbReference type="HAMAP" id="MF_00094">
    <property type="entry name" value="Rel_fac_2"/>
    <property type="match status" value="1"/>
</dbReference>
<accession>A0AAU7CTS1</accession>
<evidence type="ECO:0000256" key="2">
    <source>
        <dbReference type="ARBA" id="ARBA00022481"/>
    </source>
</evidence>
<dbReference type="InterPro" id="IPR000352">
    <property type="entry name" value="Pep_chain_release_fac_I"/>
</dbReference>
<sequence>MELKKTAKSVIDRIVHLRDSLDLGDKQSRREALEVEMASSSFWNDQEKAKAVILELQTLNAVLKPFEELGRESDDLEALIELAEEDGSDDFDEEIRSGAKKALLDFETFELRSMLSGPNDHCNAFVTIHAGAGGTEACDWAEMILRMYLMWAESKKFSAQITDREDGGAAGIQVATIHIKGEYAYGYLKCETGVHRLVRISPYDSAGRRQTSFASVDILPEVDDTIDIVLRDDELKRDVFRSGGPGGQHQNKTESGVRYTHLPTGVASESRSERSQHKNDANALAQLKAKLVRLEEEKREADFAKKYDEKGEISFGSQIRSYVLQPYQLVKDLRTSHEVGNPRSVLDGNIDGFIEAYLRMKLAKGEAKPS</sequence>
<comment type="subcellular location">
    <subcellularLocation>
        <location evidence="4">Cytoplasm</location>
    </subcellularLocation>
</comment>
<dbReference type="AlphaFoldDB" id="A0AAU7CTS1"/>
<dbReference type="InterPro" id="IPR045853">
    <property type="entry name" value="Pep_chain_release_fac_I_sf"/>
</dbReference>
<comment type="similarity">
    <text evidence="1 4">Belongs to the prokaryotic/mitochondrial release factor family.</text>
</comment>
<keyword evidence="6" id="KW-0175">Coiled coil</keyword>
<evidence type="ECO:0000256" key="7">
    <source>
        <dbReference type="SAM" id="MobiDB-lite"/>
    </source>
</evidence>
<dbReference type="Gene3D" id="1.20.58.410">
    <property type="entry name" value="Release factor"/>
    <property type="match status" value="1"/>
</dbReference>
<dbReference type="Gene3D" id="3.30.70.1660">
    <property type="match status" value="1"/>
</dbReference>
<protein>
    <recommendedName>
        <fullName evidence="4 5">Peptide chain release factor 2</fullName>
        <shortName evidence="4">RF-2</shortName>
    </recommendedName>
</protein>
<keyword evidence="4" id="KW-0963">Cytoplasm</keyword>
<evidence type="ECO:0000256" key="5">
    <source>
        <dbReference type="NCBIfam" id="TIGR00020"/>
    </source>
</evidence>
<proteinExistence type="inferred from homology"/>
<organism evidence="9">
    <name type="scientific">Singulisphaera sp. Ch08</name>
    <dbReference type="NCBI Taxonomy" id="3120278"/>
    <lineage>
        <taxon>Bacteria</taxon>
        <taxon>Pseudomonadati</taxon>
        <taxon>Planctomycetota</taxon>
        <taxon>Planctomycetia</taxon>
        <taxon>Isosphaerales</taxon>
        <taxon>Isosphaeraceae</taxon>
        <taxon>Singulisphaera</taxon>
    </lineage>
</organism>
<gene>
    <name evidence="4 9" type="primary">prfB</name>
    <name evidence="9" type="ORF">V5E97_39460</name>
</gene>
<feature type="coiled-coil region" evidence="6">
    <location>
        <begin position="277"/>
        <end position="304"/>
    </location>
</feature>
<evidence type="ECO:0000256" key="1">
    <source>
        <dbReference type="ARBA" id="ARBA00010835"/>
    </source>
</evidence>